<comment type="function">
    <text evidence="10">FliM is one of three proteins (FliG, FliN, FliM) that forms the rotor-mounted switch complex (C ring), located at the base of the basal body. This complex interacts with the CheY and CheZ chemotaxis proteins, in addition to contacting components of the motor that determine the direction of flagellar rotation.</text>
</comment>
<evidence type="ECO:0000256" key="1">
    <source>
        <dbReference type="ARBA" id="ARBA00004117"/>
    </source>
</evidence>
<evidence type="ECO:0000256" key="2">
    <source>
        <dbReference type="ARBA" id="ARBA00004202"/>
    </source>
</evidence>
<name>H5SIN2_9BACT</name>
<dbReference type="NCBIfam" id="TIGR01397">
    <property type="entry name" value="fliM_switch"/>
    <property type="match status" value="1"/>
</dbReference>
<evidence type="ECO:0000256" key="11">
    <source>
        <dbReference type="NCBIfam" id="TIGR01397"/>
    </source>
</evidence>
<dbReference type="InterPro" id="IPR028976">
    <property type="entry name" value="CheC-like_sf"/>
</dbReference>
<evidence type="ECO:0000256" key="7">
    <source>
        <dbReference type="ARBA" id="ARBA00022779"/>
    </source>
</evidence>
<dbReference type="GO" id="GO:0005886">
    <property type="term" value="C:plasma membrane"/>
    <property type="evidence" value="ECO:0007669"/>
    <property type="project" value="UniProtKB-SubCell"/>
</dbReference>
<dbReference type="GO" id="GO:0009425">
    <property type="term" value="C:bacterial-type flagellum basal body"/>
    <property type="evidence" value="ECO:0007669"/>
    <property type="project" value="UniProtKB-SubCell"/>
</dbReference>
<dbReference type="GO" id="GO:0071978">
    <property type="term" value="P:bacterial-type flagellum-dependent swarming motility"/>
    <property type="evidence" value="ECO:0007669"/>
    <property type="project" value="TreeGrafter"/>
</dbReference>
<protein>
    <recommendedName>
        <fullName evidence="4 11">Flagellar motor switch protein FliM</fullName>
    </recommendedName>
</protein>
<dbReference type="SUPFAM" id="SSF101801">
    <property type="entry name" value="Surface presentation of antigens (SPOA)"/>
    <property type="match status" value="1"/>
</dbReference>
<dbReference type="PRINTS" id="PR00955">
    <property type="entry name" value="FLGMOTORFLIM"/>
</dbReference>
<reference evidence="13" key="1">
    <citation type="journal article" date="2005" name="Environ. Microbiol.">
        <title>Genetic and functional properties of uncultivated thermophilic crenarchaeotes from a subsurface gold mine as revealed by analysis of genome fragments.</title>
        <authorList>
            <person name="Nunoura T."/>
            <person name="Hirayama H."/>
            <person name="Takami H."/>
            <person name="Oida H."/>
            <person name="Nishi S."/>
            <person name="Shimamura S."/>
            <person name="Suzuki Y."/>
            <person name="Inagaki F."/>
            <person name="Takai K."/>
            <person name="Nealson K.H."/>
            <person name="Horikoshi K."/>
        </authorList>
    </citation>
    <scope>NUCLEOTIDE SEQUENCE</scope>
</reference>
<dbReference type="Pfam" id="PF02154">
    <property type="entry name" value="FliM"/>
    <property type="match status" value="1"/>
</dbReference>
<dbReference type="Pfam" id="PF01052">
    <property type="entry name" value="FliMN_C"/>
    <property type="match status" value="1"/>
</dbReference>
<evidence type="ECO:0000256" key="6">
    <source>
        <dbReference type="ARBA" id="ARBA00022500"/>
    </source>
</evidence>
<dbReference type="GO" id="GO:0050918">
    <property type="term" value="P:positive chemotaxis"/>
    <property type="evidence" value="ECO:0007669"/>
    <property type="project" value="TreeGrafter"/>
</dbReference>
<dbReference type="SUPFAM" id="SSF103039">
    <property type="entry name" value="CheC-like"/>
    <property type="match status" value="1"/>
</dbReference>
<evidence type="ECO:0000256" key="4">
    <source>
        <dbReference type="ARBA" id="ARBA00021898"/>
    </source>
</evidence>
<dbReference type="Gene3D" id="2.30.330.10">
    <property type="entry name" value="SpoA-like"/>
    <property type="match status" value="1"/>
</dbReference>
<keyword evidence="6" id="KW-0145">Chemotaxis</keyword>
<keyword evidence="7" id="KW-0283">Flagellar rotation</keyword>
<proteinExistence type="inferred from homology"/>
<dbReference type="PIRSF" id="PIRSF002888">
    <property type="entry name" value="FliM"/>
    <property type="match status" value="1"/>
</dbReference>
<keyword evidence="8" id="KW-0472">Membrane</keyword>
<dbReference type="PANTHER" id="PTHR30034:SF6">
    <property type="entry name" value="YOP PROTEINS TRANSLOCATION PROTEIN Q"/>
    <property type="match status" value="1"/>
</dbReference>
<evidence type="ECO:0000256" key="3">
    <source>
        <dbReference type="ARBA" id="ARBA00011049"/>
    </source>
</evidence>
<dbReference type="CDD" id="cd17908">
    <property type="entry name" value="FliM"/>
    <property type="match status" value="1"/>
</dbReference>
<gene>
    <name evidence="13" type="ORF">HGMM_F33H03C27</name>
</gene>
<evidence type="ECO:0000256" key="5">
    <source>
        <dbReference type="ARBA" id="ARBA00022475"/>
    </source>
</evidence>
<dbReference type="GO" id="GO:0003774">
    <property type="term" value="F:cytoskeletal motor activity"/>
    <property type="evidence" value="ECO:0007669"/>
    <property type="project" value="InterPro"/>
</dbReference>
<comment type="subcellular location">
    <subcellularLocation>
        <location evidence="1">Bacterial flagellum basal body</location>
    </subcellularLocation>
    <subcellularLocation>
        <location evidence="2">Cell membrane</location>
        <topology evidence="2">Peripheral membrane protein</topology>
    </subcellularLocation>
</comment>
<keyword evidence="5" id="KW-1003">Cell membrane</keyword>
<dbReference type="InterPro" id="IPR036429">
    <property type="entry name" value="SpoA-like_sf"/>
</dbReference>
<sequence>MPEFLTQEEIDSLLQAAQQEALGVDQRMRQDVVSYDFRRPNRISKNQLRSIQNLHETFAETLSYYFVSKLQTVATVNVTSVDQLFYSEYILSVTNPNCLYVFDIEGADGAGVLEISPPLALTLIERLLGGTAEQPRKPRSITPIEQAVLRGVVEHILADLSGAWRSVTDCTFRYNRFESEPDFVQIAPASEIVLVVSFDVSVGLNAFVMNICYPTFALEEVIARLNTETLANRYVGRRREQESAPILQQHLSVIELPLVAELGRATITVRELLELDVGDVLKLDTPITGELVVSLDGKPRFAARPGKVEDKKAIRITRVLGVEDILIHGQ</sequence>
<evidence type="ECO:0000256" key="10">
    <source>
        <dbReference type="ARBA" id="ARBA00025044"/>
    </source>
</evidence>
<organism evidence="13">
    <name type="scientific">uncultured Bacteroidota bacterium</name>
    <dbReference type="NCBI Taxonomy" id="152509"/>
    <lineage>
        <taxon>Bacteria</taxon>
        <taxon>Pseudomonadati</taxon>
        <taxon>Bacteroidota</taxon>
        <taxon>environmental samples</taxon>
    </lineage>
</organism>
<dbReference type="InterPro" id="IPR001543">
    <property type="entry name" value="FliN-like_C"/>
</dbReference>
<evidence type="ECO:0000256" key="9">
    <source>
        <dbReference type="ARBA" id="ARBA00023143"/>
    </source>
</evidence>
<keyword evidence="13" id="KW-0969">Cilium</keyword>
<dbReference type="Gene3D" id="3.40.1550.10">
    <property type="entry name" value="CheC-like"/>
    <property type="match status" value="1"/>
</dbReference>
<evidence type="ECO:0000259" key="12">
    <source>
        <dbReference type="Pfam" id="PF01052"/>
    </source>
</evidence>
<reference evidence="13" key="2">
    <citation type="journal article" date="2012" name="PLoS ONE">
        <title>A Deeply Branching Thermophilic Bacterium with an Ancient Acetyl-CoA Pathway Dominates a Subsurface Ecosystem.</title>
        <authorList>
            <person name="Takami H."/>
            <person name="Noguchi H."/>
            <person name="Takaki Y."/>
            <person name="Uchiyama I."/>
            <person name="Toyoda A."/>
            <person name="Nishi S."/>
            <person name="Chee G.-J."/>
            <person name="Arai W."/>
            <person name="Nunoura T."/>
            <person name="Itoh T."/>
            <person name="Hattori M."/>
            <person name="Takai K."/>
        </authorList>
    </citation>
    <scope>NUCLEOTIDE SEQUENCE</scope>
</reference>
<dbReference type="EMBL" id="AP011735">
    <property type="protein sequence ID" value="BAL56018.1"/>
    <property type="molecule type" value="Genomic_DNA"/>
</dbReference>
<dbReference type="InterPro" id="IPR001689">
    <property type="entry name" value="Flag_FliM"/>
</dbReference>
<dbReference type="AlphaFoldDB" id="H5SIN2"/>
<accession>H5SIN2</accession>
<keyword evidence="9" id="KW-0975">Bacterial flagellum</keyword>
<feature type="domain" description="Flagellar motor switch protein FliN-like C-terminal" evidence="12">
    <location>
        <begin position="250"/>
        <end position="320"/>
    </location>
</feature>
<evidence type="ECO:0000313" key="13">
    <source>
        <dbReference type="EMBL" id="BAL56018.1"/>
    </source>
</evidence>
<comment type="similarity">
    <text evidence="3">Belongs to the FliM family.</text>
</comment>
<keyword evidence="13" id="KW-0282">Flagellum</keyword>
<keyword evidence="13" id="KW-0966">Cell projection</keyword>
<dbReference type="PANTHER" id="PTHR30034">
    <property type="entry name" value="FLAGELLAR MOTOR SWITCH PROTEIN FLIM"/>
    <property type="match status" value="1"/>
</dbReference>
<evidence type="ECO:0000256" key="8">
    <source>
        <dbReference type="ARBA" id="ARBA00023136"/>
    </source>
</evidence>